<dbReference type="InterPro" id="IPR036390">
    <property type="entry name" value="WH_DNA-bd_sf"/>
</dbReference>
<dbReference type="InterPro" id="IPR057527">
    <property type="entry name" value="HVO_A0261-like_N"/>
</dbReference>
<evidence type="ECO:0000256" key="3">
    <source>
        <dbReference type="ARBA" id="ARBA00023163"/>
    </source>
</evidence>
<accession>A0A2I8VEY2</accession>
<evidence type="ECO:0000256" key="4">
    <source>
        <dbReference type="SAM" id="MobiDB-lite"/>
    </source>
</evidence>
<feature type="domain" description="Methanogenesis regulatory protein FilR1 middle" evidence="5">
    <location>
        <begin position="124"/>
        <end position="253"/>
    </location>
</feature>
<dbReference type="InterPro" id="IPR036388">
    <property type="entry name" value="WH-like_DNA-bd_sf"/>
</dbReference>
<dbReference type="Pfam" id="PF25213">
    <property type="entry name" value="HVO_A0261_N"/>
    <property type="match status" value="1"/>
</dbReference>
<dbReference type="OrthoDB" id="11410at2157"/>
<dbReference type="PRINTS" id="PR00035">
    <property type="entry name" value="HTHGNTR"/>
</dbReference>
<evidence type="ECO:0000313" key="7">
    <source>
        <dbReference type="EMBL" id="AUV80461.1"/>
    </source>
</evidence>
<evidence type="ECO:0000259" key="6">
    <source>
        <dbReference type="Pfam" id="PF25213"/>
    </source>
</evidence>
<keyword evidence="2" id="KW-0238">DNA-binding</keyword>
<evidence type="ECO:0000313" key="8">
    <source>
        <dbReference type="Proteomes" id="UP000236584"/>
    </source>
</evidence>
<protein>
    <submittedName>
        <fullName evidence="7">Uncharacterized protein</fullName>
    </submittedName>
</protein>
<feature type="compositionally biased region" description="Basic and acidic residues" evidence="4">
    <location>
        <begin position="273"/>
        <end position="284"/>
    </location>
</feature>
<dbReference type="SUPFAM" id="SSF46785">
    <property type="entry name" value="Winged helix' DNA-binding domain"/>
    <property type="match status" value="1"/>
</dbReference>
<evidence type="ECO:0000259" key="5">
    <source>
        <dbReference type="Pfam" id="PF08350"/>
    </source>
</evidence>
<sequence length="284" mass="30529">MRGDGSPADVRQLLSQRADALSMLLDGDRSKNELTEELGVSRSTVDRAVRELESNGLVRREGSTVAATLAGRLAYDSYRRYCEETAHVGEFGDLLAELPPAATVGHAMLEGATAYRSKPPATGRPANEITALIAEGDRFRACATAVNDAAAVGHLHGLVTERGGSGAVVYTSNLAELIRDEYFRMHHEMVATGRYRAYETDGLPYELFIVDTDESTTVAVLIYNESGTIHGSILNDTEAAVEWAEETFESFVEASTEFTDDFRVGGAGASRAGEADARDGTNPD</sequence>
<dbReference type="InterPro" id="IPR013561">
    <property type="entry name" value="FilR1_middle_dom"/>
</dbReference>
<dbReference type="KEGG" id="srub:C2R22_01315"/>
<dbReference type="GO" id="GO:0003677">
    <property type="term" value="F:DNA binding"/>
    <property type="evidence" value="ECO:0007669"/>
    <property type="project" value="UniProtKB-KW"/>
</dbReference>
<feature type="region of interest" description="Disordered" evidence="4">
    <location>
        <begin position="263"/>
        <end position="284"/>
    </location>
</feature>
<gene>
    <name evidence="7" type="ORF">C2R22_01315</name>
</gene>
<keyword evidence="3" id="KW-0804">Transcription</keyword>
<dbReference type="GeneID" id="35590686"/>
<name>A0A2I8VEY2_9EURY</name>
<dbReference type="RefSeq" id="WP_103423969.1">
    <property type="nucleotide sequence ID" value="NZ_CP026309.1"/>
</dbReference>
<dbReference type="InterPro" id="IPR000524">
    <property type="entry name" value="Tscrpt_reg_HTH_GntR"/>
</dbReference>
<reference evidence="7 8" key="1">
    <citation type="submission" date="2018-01" db="EMBL/GenBank/DDBJ databases">
        <title>Complete genome sequence of Salinigranum rubrum GX10T, an extremely halophilic archaeon isolated from a marine solar saltern.</title>
        <authorList>
            <person name="Han S."/>
        </authorList>
    </citation>
    <scope>NUCLEOTIDE SEQUENCE [LARGE SCALE GENOMIC DNA]</scope>
    <source>
        <strain evidence="7 8">GX10</strain>
    </source>
</reference>
<dbReference type="AlphaFoldDB" id="A0A2I8VEY2"/>
<dbReference type="Pfam" id="PF08350">
    <property type="entry name" value="FilR1_middle"/>
    <property type="match status" value="1"/>
</dbReference>
<evidence type="ECO:0000256" key="2">
    <source>
        <dbReference type="ARBA" id="ARBA00023125"/>
    </source>
</evidence>
<organism evidence="7 8">
    <name type="scientific">Salinigranum rubrum</name>
    <dbReference type="NCBI Taxonomy" id="755307"/>
    <lineage>
        <taxon>Archaea</taxon>
        <taxon>Methanobacteriati</taxon>
        <taxon>Methanobacteriota</taxon>
        <taxon>Stenosarchaea group</taxon>
        <taxon>Halobacteria</taxon>
        <taxon>Halobacteriales</taxon>
        <taxon>Haloferacaceae</taxon>
        <taxon>Salinigranum</taxon>
    </lineage>
</organism>
<keyword evidence="1" id="KW-0805">Transcription regulation</keyword>
<evidence type="ECO:0000256" key="1">
    <source>
        <dbReference type="ARBA" id="ARBA00023015"/>
    </source>
</evidence>
<dbReference type="EMBL" id="CP026309">
    <property type="protein sequence ID" value="AUV80461.1"/>
    <property type="molecule type" value="Genomic_DNA"/>
</dbReference>
<feature type="domain" description="HVO-A0261-like N-terminal" evidence="6">
    <location>
        <begin position="15"/>
        <end position="84"/>
    </location>
</feature>
<proteinExistence type="predicted"/>
<dbReference type="GO" id="GO:0003700">
    <property type="term" value="F:DNA-binding transcription factor activity"/>
    <property type="evidence" value="ECO:0007669"/>
    <property type="project" value="InterPro"/>
</dbReference>
<dbReference type="Proteomes" id="UP000236584">
    <property type="component" value="Chromosome"/>
</dbReference>
<dbReference type="Gene3D" id="1.10.10.10">
    <property type="entry name" value="Winged helix-like DNA-binding domain superfamily/Winged helix DNA-binding domain"/>
    <property type="match status" value="1"/>
</dbReference>
<keyword evidence="8" id="KW-1185">Reference proteome</keyword>